<dbReference type="RefSeq" id="WP_076604288.1">
    <property type="nucleotide sequence ID" value="NZ_FTMD01000022.1"/>
</dbReference>
<dbReference type="AlphaFoldDB" id="A0A1N7C8H8"/>
<dbReference type="PRINTS" id="PR00081">
    <property type="entry name" value="GDHRDH"/>
</dbReference>
<evidence type="ECO:0000313" key="4">
    <source>
        <dbReference type="Proteomes" id="UP000186819"/>
    </source>
</evidence>
<dbReference type="PRINTS" id="PR00080">
    <property type="entry name" value="SDRFAMILY"/>
</dbReference>
<dbReference type="Pfam" id="PF13561">
    <property type="entry name" value="adh_short_C2"/>
    <property type="match status" value="1"/>
</dbReference>
<keyword evidence="4" id="KW-1185">Reference proteome</keyword>
<dbReference type="InterPro" id="IPR002347">
    <property type="entry name" value="SDR_fam"/>
</dbReference>
<proteinExistence type="inferred from homology"/>
<dbReference type="InterPro" id="IPR036291">
    <property type="entry name" value="NAD(P)-bd_dom_sf"/>
</dbReference>
<evidence type="ECO:0000256" key="1">
    <source>
        <dbReference type="ARBA" id="ARBA00006484"/>
    </source>
</evidence>
<dbReference type="Proteomes" id="UP000186819">
    <property type="component" value="Unassembled WGS sequence"/>
</dbReference>
<sequence length="253" mass="26180">MTGRLARKVALVTGAASGIGLATARRFAAEGAELALADRNANGLASIEAELRAGGGKPLAITMDVTQEADWSRAIDAVTAHFGRLEILVNNAGFGRFRSIADTTLAEWRATLAVNLDSVFLGTRQALPLLARSGRGAIVNMSSIRGLVAGPNAGAYSAAKAGVRLFTKVTALECAAAGNGVRANSVHPGHVETPLTATAYANPAVAREFLAETPLARFARPEEVADLVVYLASDESSYVTGSEFTIDGGLTAR</sequence>
<dbReference type="FunFam" id="3.40.50.720:FF:000084">
    <property type="entry name" value="Short-chain dehydrogenase reductase"/>
    <property type="match status" value="1"/>
</dbReference>
<protein>
    <submittedName>
        <fullName evidence="3">NAD(P)-dependent dehydrogenase, short-chain alcohol dehydrogenase family</fullName>
    </submittedName>
</protein>
<dbReference type="SMART" id="SM00822">
    <property type="entry name" value="PKS_KR"/>
    <property type="match status" value="1"/>
</dbReference>
<dbReference type="GO" id="GO:0032787">
    <property type="term" value="P:monocarboxylic acid metabolic process"/>
    <property type="evidence" value="ECO:0007669"/>
    <property type="project" value="UniProtKB-ARBA"/>
</dbReference>
<dbReference type="InterPro" id="IPR050259">
    <property type="entry name" value="SDR"/>
</dbReference>
<dbReference type="InterPro" id="IPR020904">
    <property type="entry name" value="Sc_DH/Rdtase_CS"/>
</dbReference>
<dbReference type="InterPro" id="IPR057326">
    <property type="entry name" value="KR_dom"/>
</dbReference>
<evidence type="ECO:0000259" key="2">
    <source>
        <dbReference type="SMART" id="SM00822"/>
    </source>
</evidence>
<dbReference type="PROSITE" id="PS00061">
    <property type="entry name" value="ADH_SHORT"/>
    <property type="match status" value="1"/>
</dbReference>
<gene>
    <name evidence="3" type="ORF">SAMN05421829_12262</name>
</gene>
<dbReference type="NCBIfam" id="NF005559">
    <property type="entry name" value="PRK07231.1"/>
    <property type="match status" value="1"/>
</dbReference>
<comment type="similarity">
    <text evidence="1">Belongs to the short-chain dehydrogenases/reductases (SDR) family.</text>
</comment>
<feature type="domain" description="Ketoreductase" evidence="2">
    <location>
        <begin position="8"/>
        <end position="191"/>
    </location>
</feature>
<reference evidence="4" key="1">
    <citation type="submission" date="2017-01" db="EMBL/GenBank/DDBJ databases">
        <authorList>
            <person name="Varghese N."/>
            <person name="Submissions S."/>
        </authorList>
    </citation>
    <scope>NUCLEOTIDE SEQUENCE [LARGE SCALE GENOMIC DNA]</scope>
    <source>
        <strain evidence="4">ATCC 51758</strain>
    </source>
</reference>
<name>A0A1N7C8H8_9RHOO</name>
<dbReference type="EMBL" id="FTMD01000022">
    <property type="protein sequence ID" value="SIR59866.1"/>
    <property type="molecule type" value="Genomic_DNA"/>
</dbReference>
<dbReference type="Gene3D" id="3.40.50.720">
    <property type="entry name" value="NAD(P)-binding Rossmann-like Domain"/>
    <property type="match status" value="1"/>
</dbReference>
<dbReference type="OrthoDB" id="9786435at2"/>
<evidence type="ECO:0000313" key="3">
    <source>
        <dbReference type="EMBL" id="SIR59866.1"/>
    </source>
</evidence>
<accession>A0A1N7C8H8</accession>
<dbReference type="SUPFAM" id="SSF51735">
    <property type="entry name" value="NAD(P)-binding Rossmann-fold domains"/>
    <property type="match status" value="1"/>
</dbReference>
<dbReference type="STRING" id="34027.SAMN05421829_12262"/>
<organism evidence="3 4">
    <name type="scientific">Aromatoleum tolulyticum</name>
    <dbReference type="NCBI Taxonomy" id="34027"/>
    <lineage>
        <taxon>Bacteria</taxon>
        <taxon>Pseudomonadati</taxon>
        <taxon>Pseudomonadota</taxon>
        <taxon>Betaproteobacteria</taxon>
        <taxon>Rhodocyclales</taxon>
        <taxon>Rhodocyclaceae</taxon>
        <taxon>Aromatoleum</taxon>
    </lineage>
</organism>
<dbReference type="PANTHER" id="PTHR42879">
    <property type="entry name" value="3-OXOACYL-(ACYL-CARRIER-PROTEIN) REDUCTASE"/>
    <property type="match status" value="1"/>
</dbReference>
<dbReference type="PANTHER" id="PTHR42879:SF2">
    <property type="entry name" value="3-OXOACYL-[ACYL-CARRIER-PROTEIN] REDUCTASE FABG"/>
    <property type="match status" value="1"/>
</dbReference>